<keyword evidence="2" id="KW-0326">Glycosidase</keyword>
<protein>
    <submittedName>
        <fullName evidence="2">Glycoside hydrolase|GH46</fullName>
        <ecNumber evidence="2">3.2.1.132</ecNumber>
    </submittedName>
</protein>
<dbReference type="InterPro" id="IPR002477">
    <property type="entry name" value="Peptidoglycan-bd-like"/>
</dbReference>
<evidence type="ECO:0000313" key="3">
    <source>
        <dbReference type="Proteomes" id="UP000032160"/>
    </source>
</evidence>
<dbReference type="GO" id="GO:0005975">
    <property type="term" value="P:carbohydrate metabolic process"/>
    <property type="evidence" value="ECO:0007669"/>
    <property type="project" value="InterPro"/>
</dbReference>
<dbReference type="HOGENOM" id="CLU_077937_0_0_5"/>
<accession>X5MMU1</accession>
<dbReference type="GO" id="GO:0005576">
    <property type="term" value="C:extracellular region"/>
    <property type="evidence" value="ECO:0007669"/>
    <property type="project" value="InterPro"/>
</dbReference>
<dbReference type="AlphaFoldDB" id="X5MMU1"/>
<dbReference type="Pfam" id="PF01471">
    <property type="entry name" value="PG_binding_1"/>
    <property type="match status" value="1"/>
</dbReference>
<proteinExistence type="predicted"/>
<sequence>MPLTFLQKRAAQAIINVFETGTPGGDYAMVTLLPGDSGHLTYGRAQTTLGSGNLHLLIKAYCDAANAALSSQLSGFLRRLEDIDLTLDHDFEFRSLLMQGGADPVMQDVQDAFFDRLYWTPAEVAAGNLGIGDPLALAVVYDGKVHGSWIRIRDRVNERHGRPDTIGQRGWVHRYIAERRAWLAGHSNHLLRRTVYRMDAFSSLMDSNNWSLALPFSVRGQEINQHVLGAPPVRVTAEDTQQRTLRLTMPTMTGSDVEALERALAERGWAINIDGVFDEGTKRCVTQFQDEVGLVADGIAGPATLSALDLA</sequence>
<dbReference type="SUPFAM" id="SSF53955">
    <property type="entry name" value="Lysozyme-like"/>
    <property type="match status" value="1"/>
</dbReference>
<dbReference type="Gene3D" id="1.10.101.10">
    <property type="entry name" value="PGBD-like superfamily/PGBD"/>
    <property type="match status" value="1"/>
</dbReference>
<organism evidence="2 3">
    <name type="scientific">Candidatus Phaeomarinibacter ectocarpi</name>
    <dbReference type="NCBI Taxonomy" id="1458461"/>
    <lineage>
        <taxon>Bacteria</taxon>
        <taxon>Pseudomonadati</taxon>
        <taxon>Pseudomonadota</taxon>
        <taxon>Alphaproteobacteria</taxon>
        <taxon>Hyphomicrobiales</taxon>
        <taxon>Parvibaculaceae</taxon>
        <taxon>Candidatus Phaeomarinibacter</taxon>
    </lineage>
</organism>
<dbReference type="Proteomes" id="UP000032160">
    <property type="component" value="Chromosome I"/>
</dbReference>
<dbReference type="EMBL" id="HG966617">
    <property type="protein sequence ID" value="CDO60695.1"/>
    <property type="molecule type" value="Genomic_DNA"/>
</dbReference>
<dbReference type="Gene3D" id="1.20.141.10">
    <property type="entry name" value="Chitosanase, subunit A, domain 1"/>
    <property type="match status" value="1"/>
</dbReference>
<dbReference type="OrthoDB" id="3809801at2"/>
<dbReference type="STRING" id="1458461.BN1012_Phect2482"/>
<dbReference type="GO" id="GO:0016977">
    <property type="term" value="F:chitosanase activity"/>
    <property type="evidence" value="ECO:0007669"/>
    <property type="project" value="UniProtKB-EC"/>
</dbReference>
<dbReference type="InterPro" id="IPR036366">
    <property type="entry name" value="PGBDSf"/>
</dbReference>
<evidence type="ECO:0000313" key="2">
    <source>
        <dbReference type="EMBL" id="CDO60695.1"/>
    </source>
</evidence>
<reference evidence="2 3" key="1">
    <citation type="journal article" date="2014" name="Front. Genet.">
        <title>Genome and metabolic network of "Candidatus Phaeomarinobacter ectocarpi" Ec32, a new candidate genus of Alphaproteobacteria frequently associated with brown algae.</title>
        <authorList>
            <person name="Dittami S.M."/>
            <person name="Barbeyron T."/>
            <person name="Boyen C."/>
            <person name="Cambefort J."/>
            <person name="Collet G."/>
            <person name="Delage L."/>
            <person name="Gobet A."/>
            <person name="Groisillier A."/>
            <person name="Leblanc C."/>
            <person name="Michel G."/>
            <person name="Scornet D."/>
            <person name="Siegel A."/>
            <person name="Tapia J.E."/>
            <person name="Tonon T."/>
        </authorList>
    </citation>
    <scope>NUCLEOTIDE SEQUENCE [LARGE SCALE GENOMIC DNA]</scope>
    <source>
        <strain evidence="2 3">Ec32</strain>
    </source>
</reference>
<dbReference type="KEGG" id="pect:BN1012_Phect2482"/>
<dbReference type="SUPFAM" id="SSF47090">
    <property type="entry name" value="PGBD-like"/>
    <property type="match status" value="1"/>
</dbReference>
<keyword evidence="3" id="KW-1185">Reference proteome</keyword>
<gene>
    <name evidence="2" type="ORF">BN1012_Phect2482</name>
</gene>
<dbReference type="Pfam" id="PF01374">
    <property type="entry name" value="Glyco_hydro_46"/>
    <property type="match status" value="1"/>
</dbReference>
<name>X5MMU1_9HYPH</name>
<dbReference type="RefSeq" id="WP_052534556.1">
    <property type="nucleotide sequence ID" value="NZ_HG966617.1"/>
</dbReference>
<keyword evidence="2" id="KW-0378">Hydrolase</keyword>
<dbReference type="InterPro" id="IPR036365">
    <property type="entry name" value="PGBD-like_sf"/>
</dbReference>
<dbReference type="EC" id="3.2.1.132" evidence="2"/>
<evidence type="ECO:0000259" key="1">
    <source>
        <dbReference type="Pfam" id="PF01471"/>
    </source>
</evidence>
<dbReference type="InterPro" id="IPR023346">
    <property type="entry name" value="Lysozyme-like_dom_sf"/>
</dbReference>
<feature type="domain" description="Peptidoglycan binding-like" evidence="1">
    <location>
        <begin position="253"/>
        <end position="308"/>
    </location>
</feature>
<dbReference type="InterPro" id="IPR000400">
    <property type="entry name" value="Glyco_hydro_46"/>
</dbReference>